<reference evidence="2" key="1">
    <citation type="journal article" date="2022" name="bioRxiv">
        <title>Sequencing and chromosome-scale assembly of the giantPleurodeles waltlgenome.</title>
        <authorList>
            <person name="Brown T."/>
            <person name="Elewa A."/>
            <person name="Iarovenko S."/>
            <person name="Subramanian E."/>
            <person name="Araus A.J."/>
            <person name="Petzold A."/>
            <person name="Susuki M."/>
            <person name="Suzuki K.-i.T."/>
            <person name="Hayashi T."/>
            <person name="Toyoda A."/>
            <person name="Oliveira C."/>
            <person name="Osipova E."/>
            <person name="Leigh N.D."/>
            <person name="Simon A."/>
            <person name="Yun M.H."/>
        </authorList>
    </citation>
    <scope>NUCLEOTIDE SEQUENCE</scope>
    <source>
        <strain evidence="2">20211129_DDA</strain>
        <tissue evidence="2">Liver</tissue>
    </source>
</reference>
<evidence type="ECO:0000313" key="2">
    <source>
        <dbReference type="EMBL" id="KAJ1142348.1"/>
    </source>
</evidence>
<accession>A0AAV7QVA1</accession>
<proteinExistence type="predicted"/>
<feature type="region of interest" description="Disordered" evidence="1">
    <location>
        <begin position="1"/>
        <end position="31"/>
    </location>
</feature>
<feature type="compositionally biased region" description="Basic residues" evidence="1">
    <location>
        <begin position="22"/>
        <end position="31"/>
    </location>
</feature>
<organism evidence="2 3">
    <name type="scientific">Pleurodeles waltl</name>
    <name type="common">Iberian ribbed newt</name>
    <dbReference type="NCBI Taxonomy" id="8319"/>
    <lineage>
        <taxon>Eukaryota</taxon>
        <taxon>Metazoa</taxon>
        <taxon>Chordata</taxon>
        <taxon>Craniata</taxon>
        <taxon>Vertebrata</taxon>
        <taxon>Euteleostomi</taxon>
        <taxon>Amphibia</taxon>
        <taxon>Batrachia</taxon>
        <taxon>Caudata</taxon>
        <taxon>Salamandroidea</taxon>
        <taxon>Salamandridae</taxon>
        <taxon>Pleurodelinae</taxon>
        <taxon>Pleurodeles</taxon>
    </lineage>
</organism>
<evidence type="ECO:0000256" key="1">
    <source>
        <dbReference type="SAM" id="MobiDB-lite"/>
    </source>
</evidence>
<feature type="compositionally biased region" description="Basic and acidic residues" evidence="1">
    <location>
        <begin position="1"/>
        <end position="17"/>
    </location>
</feature>
<dbReference type="EMBL" id="JANPWB010000010">
    <property type="protein sequence ID" value="KAJ1142348.1"/>
    <property type="molecule type" value="Genomic_DNA"/>
</dbReference>
<sequence length="118" mass="13896">MRVTEEAGSPHRDKESGTARNKAAKGVRREKRVPRARLEAFCLRFTNVLKRTLLTACVSRACRHSRRWGSLRRELFRQTERKYSVCCFRAVKFRSCTVLVHYPQHVESNSAVERREQF</sequence>
<comment type="caution">
    <text evidence="2">The sequence shown here is derived from an EMBL/GenBank/DDBJ whole genome shotgun (WGS) entry which is preliminary data.</text>
</comment>
<keyword evidence="3" id="KW-1185">Reference proteome</keyword>
<name>A0AAV7QVA1_PLEWA</name>
<gene>
    <name evidence="2" type="ORF">NDU88_008674</name>
</gene>
<dbReference type="AlphaFoldDB" id="A0AAV7QVA1"/>
<evidence type="ECO:0000313" key="3">
    <source>
        <dbReference type="Proteomes" id="UP001066276"/>
    </source>
</evidence>
<protein>
    <submittedName>
        <fullName evidence="2">Uncharacterized protein</fullName>
    </submittedName>
</protein>
<dbReference type="Proteomes" id="UP001066276">
    <property type="component" value="Chromosome 6"/>
</dbReference>